<dbReference type="GO" id="GO:0006813">
    <property type="term" value="P:potassium ion transport"/>
    <property type="evidence" value="ECO:0007669"/>
    <property type="project" value="InterPro"/>
</dbReference>
<evidence type="ECO:0000313" key="2">
    <source>
        <dbReference type="EMBL" id="KKP36212.1"/>
    </source>
</evidence>
<dbReference type="Gene3D" id="1.20.58.220">
    <property type="entry name" value="Phosphate transport system protein phou homolog 2, domain 2"/>
    <property type="match status" value="1"/>
</dbReference>
<sequence>MSNKNVKTSLEELKDTSALMLDLAYSSIFFNNKEIAEEVILLYKKIENLEEDLYMHLFSASRGIYNSKLISLIDIVESTKSIANAARNLANLVIEGRELHPVIKEAIKESDELISRVIISENSQAINKTLRELGENLVVNMIAIRRKKEKEYKWIFDPKIDTKISAGDTIIIVGHENACNAFKKLLQQIDDQ</sequence>
<dbReference type="InterPro" id="IPR026022">
    <property type="entry name" value="PhoU_dom"/>
</dbReference>
<dbReference type="Pfam" id="PF01895">
    <property type="entry name" value="PhoU"/>
    <property type="match status" value="1"/>
</dbReference>
<dbReference type="EMBL" id="LBOK01000024">
    <property type="protein sequence ID" value="KKP36212.1"/>
    <property type="molecule type" value="Genomic_DNA"/>
</dbReference>
<dbReference type="InterPro" id="IPR036721">
    <property type="entry name" value="RCK_C_sf"/>
</dbReference>
<reference evidence="2 3" key="1">
    <citation type="journal article" date="2015" name="Nature">
        <title>rRNA introns, odd ribosomes, and small enigmatic genomes across a large radiation of phyla.</title>
        <authorList>
            <person name="Brown C.T."/>
            <person name="Hug L.A."/>
            <person name="Thomas B.C."/>
            <person name="Sharon I."/>
            <person name="Castelle C.J."/>
            <person name="Singh A."/>
            <person name="Wilkins M.J."/>
            <person name="Williams K.H."/>
            <person name="Banfield J.F."/>
        </authorList>
    </citation>
    <scope>NUCLEOTIDE SEQUENCE [LARGE SCALE GENOMIC DNA]</scope>
</reference>
<dbReference type="InterPro" id="IPR038078">
    <property type="entry name" value="PhoU-like_sf"/>
</dbReference>
<dbReference type="SUPFAM" id="SSF109755">
    <property type="entry name" value="PhoU-like"/>
    <property type="match status" value="1"/>
</dbReference>
<dbReference type="PANTHER" id="PTHR30445">
    <property type="entry name" value="K(+)_H(+) ANTIPORTER SUBUNIT KHTT"/>
    <property type="match status" value="1"/>
</dbReference>
<feature type="domain" description="RCK C-terminal" evidence="1">
    <location>
        <begin position="100"/>
        <end position="188"/>
    </location>
</feature>
<proteinExistence type="predicted"/>
<dbReference type="Pfam" id="PF02080">
    <property type="entry name" value="TrkA_C"/>
    <property type="match status" value="1"/>
</dbReference>
<gene>
    <name evidence="2" type="ORF">UR23_C0024G0004</name>
</gene>
<dbReference type="Proteomes" id="UP000034349">
    <property type="component" value="Unassembled WGS sequence"/>
</dbReference>
<dbReference type="AlphaFoldDB" id="A0A0G0BYP6"/>
<dbReference type="InterPro" id="IPR006037">
    <property type="entry name" value="RCK_C"/>
</dbReference>
<evidence type="ECO:0000259" key="1">
    <source>
        <dbReference type="PROSITE" id="PS51202"/>
    </source>
</evidence>
<protein>
    <recommendedName>
        <fullName evidence="1">RCK C-terminal domain-containing protein</fullName>
    </recommendedName>
</protein>
<dbReference type="PANTHER" id="PTHR30445:SF8">
    <property type="entry name" value="K(+)_H(+) ANTIPORTER SUBUNIT KHTT"/>
    <property type="match status" value="1"/>
</dbReference>
<name>A0A0G0BYP6_9BACT</name>
<dbReference type="SUPFAM" id="SSF116726">
    <property type="entry name" value="TrkA C-terminal domain-like"/>
    <property type="match status" value="1"/>
</dbReference>
<organism evidence="2 3">
    <name type="scientific">Candidatus Roizmanbacteria bacterium GW2011_GWA2_32_13</name>
    <dbReference type="NCBI Taxonomy" id="1618475"/>
    <lineage>
        <taxon>Bacteria</taxon>
        <taxon>Candidatus Roizmaniibacteriota</taxon>
    </lineage>
</organism>
<accession>A0A0G0BYP6</accession>
<evidence type="ECO:0000313" key="3">
    <source>
        <dbReference type="Proteomes" id="UP000034349"/>
    </source>
</evidence>
<dbReference type="Gene3D" id="3.30.70.1450">
    <property type="entry name" value="Regulator of K+ conductance, C-terminal domain"/>
    <property type="match status" value="1"/>
</dbReference>
<dbReference type="GO" id="GO:0008324">
    <property type="term" value="F:monoatomic cation transmembrane transporter activity"/>
    <property type="evidence" value="ECO:0007669"/>
    <property type="project" value="InterPro"/>
</dbReference>
<comment type="caution">
    <text evidence="2">The sequence shown here is derived from an EMBL/GenBank/DDBJ whole genome shotgun (WGS) entry which is preliminary data.</text>
</comment>
<dbReference type="InterPro" id="IPR050144">
    <property type="entry name" value="AAE_transporter"/>
</dbReference>
<dbReference type="PROSITE" id="PS51202">
    <property type="entry name" value="RCK_C"/>
    <property type="match status" value="1"/>
</dbReference>